<protein>
    <submittedName>
        <fullName evidence="1">Uncharacterized protein</fullName>
    </submittedName>
</protein>
<dbReference type="EMBL" id="FOJM01000019">
    <property type="protein sequence ID" value="SFA58455.1"/>
    <property type="molecule type" value="Genomic_DNA"/>
</dbReference>
<reference evidence="2" key="1">
    <citation type="submission" date="2016-10" db="EMBL/GenBank/DDBJ databases">
        <authorList>
            <person name="Varghese N."/>
            <person name="Submissions S."/>
        </authorList>
    </citation>
    <scope>NUCLEOTIDE SEQUENCE [LARGE SCALE GENOMIC DNA]</scope>
    <source>
        <strain evidence="2">DSM 18130</strain>
    </source>
</reference>
<evidence type="ECO:0000313" key="2">
    <source>
        <dbReference type="Proteomes" id="UP000198836"/>
    </source>
</evidence>
<keyword evidence="2" id="KW-1185">Reference proteome</keyword>
<proteinExistence type="predicted"/>
<gene>
    <name evidence="1" type="ORF">SAMN04488511_11957</name>
</gene>
<sequence>MLEAFIEFLDQLYWTGYGVEFEEENPKAFYQQLDKFKKQHIQKR</sequence>
<dbReference type="STRING" id="332999.SAMN04488511_11957"/>
<dbReference type="Proteomes" id="UP000198836">
    <property type="component" value="Unassembled WGS sequence"/>
</dbReference>
<accession>A0A1I0U329</accession>
<evidence type="ECO:0000313" key="1">
    <source>
        <dbReference type="EMBL" id="SFA58455.1"/>
    </source>
</evidence>
<name>A0A1I0U329_9SPHI</name>
<organism evidence="1 2">
    <name type="scientific">Pedobacter suwonensis</name>
    <dbReference type="NCBI Taxonomy" id="332999"/>
    <lineage>
        <taxon>Bacteria</taxon>
        <taxon>Pseudomonadati</taxon>
        <taxon>Bacteroidota</taxon>
        <taxon>Sphingobacteriia</taxon>
        <taxon>Sphingobacteriales</taxon>
        <taxon>Sphingobacteriaceae</taxon>
        <taxon>Pedobacter</taxon>
    </lineage>
</organism>
<dbReference type="AlphaFoldDB" id="A0A1I0U329"/>